<evidence type="ECO:0000313" key="2">
    <source>
        <dbReference type="EMBL" id="MEI4771318.1"/>
    </source>
</evidence>
<name>A0ABU8F8I4_9BACI</name>
<dbReference type="PANTHER" id="PTHR43798">
    <property type="entry name" value="MONOACYLGLYCEROL LIPASE"/>
    <property type="match status" value="1"/>
</dbReference>
<evidence type="ECO:0000259" key="1">
    <source>
        <dbReference type="Pfam" id="PF00561"/>
    </source>
</evidence>
<dbReference type="RefSeq" id="WP_336498870.1">
    <property type="nucleotide sequence ID" value="NZ_JBAWSY010000018.1"/>
</dbReference>
<feature type="domain" description="AB hydrolase-1" evidence="1">
    <location>
        <begin position="21"/>
        <end position="118"/>
    </location>
</feature>
<dbReference type="EMBL" id="JBAWSY010000018">
    <property type="protein sequence ID" value="MEI4771318.1"/>
    <property type="molecule type" value="Genomic_DNA"/>
</dbReference>
<dbReference type="Proteomes" id="UP001364890">
    <property type="component" value="Unassembled WGS sequence"/>
</dbReference>
<dbReference type="Gene3D" id="3.40.50.1820">
    <property type="entry name" value="alpha/beta hydrolase"/>
    <property type="match status" value="1"/>
</dbReference>
<proteinExistence type="predicted"/>
<keyword evidence="3" id="KW-1185">Reference proteome</keyword>
<reference evidence="2 3" key="1">
    <citation type="submission" date="2024-01" db="EMBL/GenBank/DDBJ databases">
        <title>Seven novel Bacillus-like species.</title>
        <authorList>
            <person name="Liu G."/>
        </authorList>
    </citation>
    <scope>NUCLEOTIDE SEQUENCE [LARGE SCALE GENOMIC DNA]</scope>
    <source>
        <strain evidence="2 3">FJAT-51614</strain>
    </source>
</reference>
<dbReference type="PRINTS" id="PR00111">
    <property type="entry name" value="ABHYDROLASE"/>
</dbReference>
<gene>
    <name evidence="2" type="ORF">WAX74_16960</name>
</gene>
<evidence type="ECO:0000313" key="3">
    <source>
        <dbReference type="Proteomes" id="UP001364890"/>
    </source>
</evidence>
<accession>A0ABU8F8I4</accession>
<dbReference type="InterPro" id="IPR029058">
    <property type="entry name" value="AB_hydrolase_fold"/>
</dbReference>
<dbReference type="InterPro" id="IPR000639">
    <property type="entry name" value="Epox_hydrolase-like"/>
</dbReference>
<dbReference type="PRINTS" id="PR00412">
    <property type="entry name" value="EPOXHYDRLASE"/>
</dbReference>
<comment type="caution">
    <text evidence="2">The sequence shown here is derived from an EMBL/GenBank/DDBJ whole genome shotgun (WGS) entry which is preliminary data.</text>
</comment>
<dbReference type="InterPro" id="IPR000073">
    <property type="entry name" value="AB_hydrolase_1"/>
</dbReference>
<dbReference type="Pfam" id="PF00561">
    <property type="entry name" value="Abhydrolase_1"/>
    <property type="match status" value="1"/>
</dbReference>
<dbReference type="SUPFAM" id="SSF53474">
    <property type="entry name" value="alpha/beta-Hydrolases"/>
    <property type="match status" value="1"/>
</dbReference>
<dbReference type="InterPro" id="IPR050266">
    <property type="entry name" value="AB_hydrolase_sf"/>
</dbReference>
<protein>
    <submittedName>
        <fullName evidence="2">Alpha/beta hydrolase</fullName>
    </submittedName>
</protein>
<sequence>MKTVQIKGSSVAYLDEGQGEALFLMHGFCGSSAYWSKVIPKLTEQYRVIAIDLPGHGDSEVQDNVNQIDLYADFIYQFLDSLKIEKVTMLGHSLGGYITLAFADKYSERLNGFSLIHSTGFPDSEEAKKGRDSSAQKIDDEGIEAFIDGLIPKLFAPNNVKSQQNSVEEAIKIGYRTSLIGAKYALEAMRDRTDRRAVINNTELPVVLVAGEEDQLIPSEKTFTADGVNIKQVLLKNVGHMSMYEAPEELVKVFVQR</sequence>
<organism evidence="2 3">
    <name type="scientific">Psychrobacillus mangrovi</name>
    <dbReference type="NCBI Taxonomy" id="3117745"/>
    <lineage>
        <taxon>Bacteria</taxon>
        <taxon>Bacillati</taxon>
        <taxon>Bacillota</taxon>
        <taxon>Bacilli</taxon>
        <taxon>Bacillales</taxon>
        <taxon>Bacillaceae</taxon>
        <taxon>Psychrobacillus</taxon>
    </lineage>
</organism>
<keyword evidence="2" id="KW-0378">Hydrolase</keyword>
<dbReference type="GO" id="GO:0016787">
    <property type="term" value="F:hydrolase activity"/>
    <property type="evidence" value="ECO:0007669"/>
    <property type="project" value="UniProtKB-KW"/>
</dbReference>